<dbReference type="Gene3D" id="1.10.287.1260">
    <property type="match status" value="1"/>
</dbReference>
<evidence type="ECO:0000256" key="2">
    <source>
        <dbReference type="ARBA" id="ARBA00008017"/>
    </source>
</evidence>
<evidence type="ECO:0000313" key="12">
    <source>
        <dbReference type="Proteomes" id="UP001321786"/>
    </source>
</evidence>
<sequence>MNYYLDILSIYGFKILYSVVTLVVGLKIIKYSIKLLDKSFEKMKLDKSLVSFSRSFIKMALKVILFVTVASMLGVATTTFVAILGAMSLAIGLALQGSLANFAGGVLILGLKPFKVGDYIESVGHSGTVEGIQIFHTYLTTPDNKQIIIPNGSLANASIINYSFNNKRRVDLVFGVGYESSTKKVKEIILSTVKKHDKVLETPMPFVRMSSHGESSIDFTLRVWCKSEDYWDIHFDLIEEVKEAFDKEGINIPYPHMDINLLK</sequence>
<evidence type="ECO:0000259" key="10">
    <source>
        <dbReference type="Pfam" id="PF21088"/>
    </source>
</evidence>
<feature type="transmembrane region" description="Helical" evidence="7">
    <location>
        <begin position="15"/>
        <end position="33"/>
    </location>
</feature>
<evidence type="ECO:0000313" key="11">
    <source>
        <dbReference type="EMBL" id="BEP30395.1"/>
    </source>
</evidence>
<dbReference type="InterPro" id="IPR049278">
    <property type="entry name" value="MS_channel_C"/>
</dbReference>
<dbReference type="Pfam" id="PF21088">
    <property type="entry name" value="MS_channel_1st"/>
    <property type="match status" value="1"/>
</dbReference>
<dbReference type="GO" id="GO:0008381">
    <property type="term" value="F:mechanosensitive monoatomic ion channel activity"/>
    <property type="evidence" value="ECO:0007669"/>
    <property type="project" value="InterPro"/>
</dbReference>
<evidence type="ECO:0000256" key="5">
    <source>
        <dbReference type="ARBA" id="ARBA00022989"/>
    </source>
</evidence>
<dbReference type="InterPro" id="IPR010920">
    <property type="entry name" value="LSM_dom_sf"/>
</dbReference>
<dbReference type="RefSeq" id="WP_338535981.1">
    <property type="nucleotide sequence ID" value="NZ_AP028654.1"/>
</dbReference>
<evidence type="ECO:0000259" key="8">
    <source>
        <dbReference type="Pfam" id="PF00924"/>
    </source>
</evidence>
<dbReference type="SUPFAM" id="SSF82689">
    <property type="entry name" value="Mechanosensitive channel protein MscS (YggB), C-terminal domain"/>
    <property type="match status" value="1"/>
</dbReference>
<evidence type="ECO:0000259" key="9">
    <source>
        <dbReference type="Pfam" id="PF21082"/>
    </source>
</evidence>
<accession>A0AAU9EZ52</accession>
<feature type="transmembrane region" description="Helical" evidence="7">
    <location>
        <begin position="63"/>
        <end position="83"/>
    </location>
</feature>
<proteinExistence type="inferred from homology"/>
<comment type="similarity">
    <text evidence="2">Belongs to the MscS (TC 1.A.23) family.</text>
</comment>
<dbReference type="Gene3D" id="3.30.70.100">
    <property type="match status" value="1"/>
</dbReference>
<dbReference type="InterPro" id="IPR006686">
    <property type="entry name" value="MscS_channel_CS"/>
</dbReference>
<keyword evidence="3" id="KW-1003">Cell membrane</keyword>
<protein>
    <submittedName>
        <fullName evidence="11">Mechanosensitive ion channel</fullName>
    </submittedName>
</protein>
<dbReference type="Proteomes" id="UP001321786">
    <property type="component" value="Chromosome"/>
</dbReference>
<reference evidence="11 12" key="1">
    <citation type="submission" date="2023-08" db="EMBL/GenBank/DDBJ databases">
        <title>Helicovermis profunda gen. nov., sp. nov., a novel mesophilic, fermentative bacterium within the Bacillota from a deep-sea hydrothermal vent chimney.</title>
        <authorList>
            <person name="Miyazaki U."/>
            <person name="Mizutani D."/>
            <person name="Hashimoto Y."/>
            <person name="Tame A."/>
            <person name="Sawayama S."/>
            <person name="Miyazaki J."/>
            <person name="Takai K."/>
            <person name="Nakagawa S."/>
        </authorList>
    </citation>
    <scope>NUCLEOTIDE SEQUENCE [LARGE SCALE GENOMIC DNA]</scope>
    <source>
        <strain evidence="11 12">S502</strain>
    </source>
</reference>
<dbReference type="EMBL" id="AP028654">
    <property type="protein sequence ID" value="BEP30395.1"/>
    <property type="molecule type" value="Genomic_DNA"/>
</dbReference>
<dbReference type="InterPro" id="IPR045275">
    <property type="entry name" value="MscS_archaea/bacteria_type"/>
</dbReference>
<evidence type="ECO:0000256" key="7">
    <source>
        <dbReference type="SAM" id="Phobius"/>
    </source>
</evidence>
<feature type="domain" description="Mechanosensitive ion channel MscS C-terminal" evidence="9">
    <location>
        <begin position="170"/>
        <end position="252"/>
    </location>
</feature>
<dbReference type="AlphaFoldDB" id="A0AAU9EZ52"/>
<comment type="subcellular location">
    <subcellularLocation>
        <location evidence="1">Cell membrane</location>
        <topology evidence="1">Multi-pass membrane protein</topology>
    </subcellularLocation>
</comment>
<dbReference type="InterPro" id="IPR011014">
    <property type="entry name" value="MscS_channel_TM-2"/>
</dbReference>
<dbReference type="KEGG" id="hprf:HLPR_27260"/>
<feature type="domain" description="Mechanosensitive ion channel transmembrane helices 2/3" evidence="10">
    <location>
        <begin position="63"/>
        <end position="96"/>
    </location>
</feature>
<keyword evidence="5 7" id="KW-1133">Transmembrane helix</keyword>
<dbReference type="PANTHER" id="PTHR30221:SF1">
    <property type="entry name" value="SMALL-CONDUCTANCE MECHANOSENSITIVE CHANNEL"/>
    <property type="match status" value="1"/>
</dbReference>
<keyword evidence="4 7" id="KW-0812">Transmembrane</keyword>
<evidence type="ECO:0000256" key="6">
    <source>
        <dbReference type="ARBA" id="ARBA00023136"/>
    </source>
</evidence>
<organism evidence="11 12">
    <name type="scientific">Helicovermis profundi</name>
    <dbReference type="NCBI Taxonomy" id="3065157"/>
    <lineage>
        <taxon>Bacteria</taxon>
        <taxon>Bacillati</taxon>
        <taxon>Bacillota</taxon>
        <taxon>Clostridia</taxon>
        <taxon>Helicovermis</taxon>
    </lineage>
</organism>
<dbReference type="Pfam" id="PF21082">
    <property type="entry name" value="MS_channel_3rd"/>
    <property type="match status" value="1"/>
</dbReference>
<dbReference type="GO" id="GO:0005886">
    <property type="term" value="C:plasma membrane"/>
    <property type="evidence" value="ECO:0007669"/>
    <property type="project" value="UniProtKB-SubCell"/>
</dbReference>
<evidence type="ECO:0000256" key="3">
    <source>
        <dbReference type="ARBA" id="ARBA00022475"/>
    </source>
</evidence>
<evidence type="ECO:0000256" key="1">
    <source>
        <dbReference type="ARBA" id="ARBA00004651"/>
    </source>
</evidence>
<dbReference type="SUPFAM" id="SSF50182">
    <property type="entry name" value="Sm-like ribonucleoproteins"/>
    <property type="match status" value="1"/>
</dbReference>
<dbReference type="InterPro" id="IPR023408">
    <property type="entry name" value="MscS_beta-dom_sf"/>
</dbReference>
<dbReference type="PANTHER" id="PTHR30221">
    <property type="entry name" value="SMALL-CONDUCTANCE MECHANOSENSITIVE CHANNEL"/>
    <property type="match status" value="1"/>
</dbReference>
<dbReference type="Gene3D" id="2.30.30.60">
    <property type="match status" value="1"/>
</dbReference>
<evidence type="ECO:0000256" key="4">
    <source>
        <dbReference type="ARBA" id="ARBA00022692"/>
    </source>
</evidence>
<dbReference type="PROSITE" id="PS01246">
    <property type="entry name" value="UPF0003"/>
    <property type="match status" value="1"/>
</dbReference>
<feature type="domain" description="Mechanosensitive ion channel MscS" evidence="8">
    <location>
        <begin position="98"/>
        <end position="163"/>
    </location>
</feature>
<dbReference type="InterPro" id="IPR049142">
    <property type="entry name" value="MS_channel_1st"/>
</dbReference>
<dbReference type="InterPro" id="IPR011066">
    <property type="entry name" value="MscS_channel_C_sf"/>
</dbReference>
<keyword evidence="6 7" id="KW-0472">Membrane</keyword>
<name>A0AAU9EZ52_9FIRM</name>
<feature type="transmembrane region" description="Helical" evidence="7">
    <location>
        <begin position="89"/>
        <end position="111"/>
    </location>
</feature>
<dbReference type="InterPro" id="IPR006685">
    <property type="entry name" value="MscS_channel_2nd"/>
</dbReference>
<keyword evidence="12" id="KW-1185">Reference proteome</keyword>
<dbReference type="Pfam" id="PF00924">
    <property type="entry name" value="MS_channel_2nd"/>
    <property type="match status" value="1"/>
</dbReference>
<gene>
    <name evidence="11" type="ORF">HLPR_27260</name>
</gene>
<dbReference type="SUPFAM" id="SSF82861">
    <property type="entry name" value="Mechanosensitive channel protein MscS (YggB), transmembrane region"/>
    <property type="match status" value="1"/>
</dbReference>